<dbReference type="EMBL" id="DVIT01000049">
    <property type="protein sequence ID" value="HIS48257.1"/>
    <property type="molecule type" value="Genomic_DNA"/>
</dbReference>
<keyword evidence="1" id="KW-0378">Hydrolase</keyword>
<dbReference type="GO" id="GO:0016787">
    <property type="term" value="F:hydrolase activity"/>
    <property type="evidence" value="ECO:0007669"/>
    <property type="project" value="UniProtKB-KW"/>
</dbReference>
<proteinExistence type="predicted"/>
<dbReference type="Gene3D" id="3.40.50.1820">
    <property type="entry name" value="alpha/beta hydrolase"/>
    <property type="match status" value="1"/>
</dbReference>
<organism evidence="1 2">
    <name type="scientific">Candidatus Scybalocola faecigallinarum</name>
    <dbReference type="NCBI Taxonomy" id="2840941"/>
    <lineage>
        <taxon>Bacteria</taxon>
        <taxon>Bacillati</taxon>
        <taxon>Bacillota</taxon>
        <taxon>Clostridia</taxon>
        <taxon>Lachnospirales</taxon>
        <taxon>Lachnospiraceae</taxon>
        <taxon>Lachnospiraceae incertae sedis</taxon>
        <taxon>Candidatus Scybalocola (ex Gilroy et al. 2021)</taxon>
    </lineage>
</organism>
<reference evidence="1" key="1">
    <citation type="submission" date="2020-10" db="EMBL/GenBank/DDBJ databases">
        <authorList>
            <person name="Gilroy R."/>
        </authorList>
    </citation>
    <scope>NUCLEOTIDE SEQUENCE</scope>
    <source>
        <strain evidence="1">CHK178-757</strain>
    </source>
</reference>
<name>A0A9D1F6U3_9FIRM</name>
<protein>
    <submittedName>
        <fullName evidence="1">Alpha/beta hydrolase</fullName>
    </submittedName>
</protein>
<gene>
    <name evidence="1" type="ORF">IAB46_12020</name>
</gene>
<reference evidence="1" key="2">
    <citation type="journal article" date="2021" name="PeerJ">
        <title>Extensive microbial diversity within the chicken gut microbiome revealed by metagenomics and culture.</title>
        <authorList>
            <person name="Gilroy R."/>
            <person name="Ravi A."/>
            <person name="Getino M."/>
            <person name="Pursley I."/>
            <person name="Horton D.L."/>
            <person name="Alikhan N.F."/>
            <person name="Baker D."/>
            <person name="Gharbi K."/>
            <person name="Hall N."/>
            <person name="Watson M."/>
            <person name="Adriaenssens E.M."/>
            <person name="Foster-Nyarko E."/>
            <person name="Jarju S."/>
            <person name="Secka A."/>
            <person name="Antonio M."/>
            <person name="Oren A."/>
            <person name="Chaudhuri R.R."/>
            <person name="La Ragione R."/>
            <person name="Hildebrand F."/>
            <person name="Pallen M.J."/>
        </authorList>
    </citation>
    <scope>NUCLEOTIDE SEQUENCE</scope>
    <source>
        <strain evidence="1">CHK178-757</strain>
    </source>
</reference>
<dbReference type="Proteomes" id="UP000823927">
    <property type="component" value="Unassembled WGS sequence"/>
</dbReference>
<evidence type="ECO:0000313" key="1">
    <source>
        <dbReference type="EMBL" id="HIS48257.1"/>
    </source>
</evidence>
<dbReference type="InterPro" id="IPR029058">
    <property type="entry name" value="AB_hydrolase_fold"/>
</dbReference>
<sequence length="412" mass="45449">MLYEYFVCVFSRMLGSVQTELIWQTAQAREDLVQIKSAEDCMWYIWGDSIPMAGEPDRIEFTAESYDNSDFKPFIVPYILDDQSNVKGNLILVSGGGYSERNNTGEGYPSAALFNELGYNCYVLQRRVAPYCADDIWMDMQRSIRYVRNAVEEMELGGADNICAAGFSGGSGTVLGAVALYYGDILPTVTDPDYVPDEIDKISSDLDFALCIYGPDYLGGTSHDDGSEFKGLVTDNPNIPDMFIAGGENDDLTYDANMVLANSVKDKVISELHVYAQVGHGFGAGREGTSSKDWIKEADVFMDYVKAIEAGTDGAAQQEAEIPEEYTKVQQYVVSGGFGDNTTITYAATDDESQFYIYFTSHDELQVLEGYIEDDGTVIVTYDKSGFMKGDAQMIVDSADRDGWEPIDKAAD</sequence>
<accession>A0A9D1F6U3</accession>
<evidence type="ECO:0000313" key="2">
    <source>
        <dbReference type="Proteomes" id="UP000823927"/>
    </source>
</evidence>
<dbReference type="AlphaFoldDB" id="A0A9D1F6U3"/>
<comment type="caution">
    <text evidence="1">The sequence shown here is derived from an EMBL/GenBank/DDBJ whole genome shotgun (WGS) entry which is preliminary data.</text>
</comment>
<dbReference type="SUPFAM" id="SSF53474">
    <property type="entry name" value="alpha/beta-Hydrolases"/>
    <property type="match status" value="1"/>
</dbReference>